<dbReference type="GO" id="GO:0005737">
    <property type="term" value="C:cytoplasm"/>
    <property type="evidence" value="ECO:0007669"/>
    <property type="project" value="TreeGrafter"/>
</dbReference>
<evidence type="ECO:0000313" key="1">
    <source>
        <dbReference type="EMBL" id="RJE17059.1"/>
    </source>
</evidence>
<dbReference type="GO" id="GO:0004298">
    <property type="term" value="F:threonine-type endopeptidase activity"/>
    <property type="evidence" value="ECO:0007669"/>
    <property type="project" value="TreeGrafter"/>
</dbReference>
<dbReference type="Pfam" id="PF01112">
    <property type="entry name" value="Asparaginase_2"/>
    <property type="match status" value="1"/>
</dbReference>
<dbReference type="AlphaFoldDB" id="A0A3A2Z1Z7"/>
<dbReference type="PANTHER" id="PTHR10188">
    <property type="entry name" value="L-ASPARAGINASE"/>
    <property type="match status" value="1"/>
</dbReference>
<dbReference type="STRING" id="2070753.A0A3A2Z1Z7"/>
<organism evidence="1 2">
    <name type="scientific">Aspergillus sclerotialis</name>
    <dbReference type="NCBI Taxonomy" id="2070753"/>
    <lineage>
        <taxon>Eukaryota</taxon>
        <taxon>Fungi</taxon>
        <taxon>Dikarya</taxon>
        <taxon>Ascomycota</taxon>
        <taxon>Pezizomycotina</taxon>
        <taxon>Eurotiomycetes</taxon>
        <taxon>Eurotiomycetidae</taxon>
        <taxon>Eurotiales</taxon>
        <taxon>Aspergillaceae</taxon>
        <taxon>Aspergillus</taxon>
        <taxon>Aspergillus subgen. Polypaecilum</taxon>
    </lineage>
</organism>
<comment type="caution">
    <text evidence="1">The sequence shown here is derived from an EMBL/GenBank/DDBJ whole genome shotgun (WGS) entry which is preliminary data.</text>
</comment>
<dbReference type="EMBL" id="MVGC01001740">
    <property type="protein sequence ID" value="RJE17059.1"/>
    <property type="molecule type" value="Genomic_DNA"/>
</dbReference>
<dbReference type="InterPro" id="IPR029055">
    <property type="entry name" value="Ntn_hydrolases_N"/>
</dbReference>
<reference evidence="2" key="1">
    <citation type="submission" date="2017-02" db="EMBL/GenBank/DDBJ databases">
        <authorList>
            <person name="Tafer H."/>
            <person name="Lopandic K."/>
        </authorList>
    </citation>
    <scope>NUCLEOTIDE SEQUENCE [LARGE SCALE GENOMIC DNA]</scope>
    <source>
        <strain evidence="2">CBS 366.77</strain>
    </source>
</reference>
<accession>A0A3A2Z1Z7</accession>
<dbReference type="InterPro" id="IPR000246">
    <property type="entry name" value="Peptidase_T2"/>
</dbReference>
<protein>
    <submittedName>
        <fullName evidence="1">Asparaginase</fullName>
    </submittedName>
</protein>
<dbReference type="GO" id="GO:0051604">
    <property type="term" value="P:protein maturation"/>
    <property type="evidence" value="ECO:0007669"/>
    <property type="project" value="TreeGrafter"/>
</dbReference>
<keyword evidence="2" id="KW-1185">Reference proteome</keyword>
<gene>
    <name evidence="1" type="ORF">PHISCL_10604</name>
</gene>
<evidence type="ECO:0000313" key="2">
    <source>
        <dbReference type="Proteomes" id="UP000266188"/>
    </source>
</evidence>
<dbReference type="Proteomes" id="UP000266188">
    <property type="component" value="Unassembled WGS sequence"/>
</dbReference>
<proteinExistence type="predicted"/>
<name>A0A3A2Z1Z7_9EURO</name>
<dbReference type="PANTHER" id="PTHR10188:SF8">
    <property type="entry name" value="THREONINE ASPARTASE 1"/>
    <property type="match status" value="1"/>
</dbReference>
<dbReference type="SUPFAM" id="SSF56235">
    <property type="entry name" value="N-terminal nucleophile aminohydrolases (Ntn hydrolases)"/>
    <property type="match status" value="1"/>
</dbReference>
<sequence length="91" mass="9323">MSMLKNGASAVDAVEIAIMLLEDSEITNAGYGSNLTIDGSVECDATVIDHKGRSGAVGAVARKLSASSVSRHPNFAQLSSCPPAASNDLFL</sequence>
<dbReference type="OrthoDB" id="77601at2759"/>